<dbReference type="EMBL" id="CACVKT020002619">
    <property type="protein sequence ID" value="CAC5379036.1"/>
    <property type="molecule type" value="Genomic_DNA"/>
</dbReference>
<evidence type="ECO:0000313" key="3">
    <source>
        <dbReference type="Proteomes" id="UP000507470"/>
    </source>
</evidence>
<evidence type="ECO:0000256" key="1">
    <source>
        <dbReference type="SAM" id="Phobius"/>
    </source>
</evidence>
<name>A0A6J8B624_MYTCO</name>
<feature type="transmembrane region" description="Helical" evidence="1">
    <location>
        <begin position="65"/>
        <end position="85"/>
    </location>
</feature>
<gene>
    <name evidence="2" type="ORF">MCOR_15140</name>
</gene>
<organism evidence="2 3">
    <name type="scientific">Mytilus coruscus</name>
    <name type="common">Sea mussel</name>
    <dbReference type="NCBI Taxonomy" id="42192"/>
    <lineage>
        <taxon>Eukaryota</taxon>
        <taxon>Metazoa</taxon>
        <taxon>Spiralia</taxon>
        <taxon>Lophotrochozoa</taxon>
        <taxon>Mollusca</taxon>
        <taxon>Bivalvia</taxon>
        <taxon>Autobranchia</taxon>
        <taxon>Pteriomorphia</taxon>
        <taxon>Mytilida</taxon>
        <taxon>Mytiloidea</taxon>
        <taxon>Mytilidae</taxon>
        <taxon>Mytilinae</taxon>
        <taxon>Mytilus</taxon>
    </lineage>
</organism>
<keyword evidence="1" id="KW-0472">Membrane</keyword>
<sequence length="444" mass="50779">MDACETVVDRKFDVNCPINCSITTNVMKCELIELRENGRTISPSLWDVKSTFIKKQPLHYCVKEIVLAIAASMLVILVMLLTRYLNENAQTKLNVNTSNNKQLIDSRNKENYVVLPIDDDVNAYDYFTLKCDHDLDFFKFYNGLELQKGFDEEPRILDMCFVKIDRKIHLVYIDADNMRIVDRDVSDGSKNRDFLLTREPNRMAKINDTTIAVIYKKGFDIMIFDVVRMTNTKTYSITQSNIMKSVSGIQGILALSRTKLILSDKTHLYSCELNHQKTTTNVQDFARSVPEFDTARRLTHVTVSQSKKIKSDCNGVIFIADENDKKLTSIGINGCKIDEQTGQNRGLQNVRAIGATERKVYAAVSAGISVFSHNKGAFKKQDKRDKHLRDYEMIVEYKLHVEHTRGLCLEFDGDSLYIGLSCIIKEKDAVLLFKFKPEDYIGVH</sequence>
<accession>A0A6J8B624</accession>
<keyword evidence="1" id="KW-1133">Transmembrane helix</keyword>
<keyword evidence="1" id="KW-0812">Transmembrane</keyword>
<dbReference type="Proteomes" id="UP000507470">
    <property type="component" value="Unassembled WGS sequence"/>
</dbReference>
<evidence type="ECO:0000313" key="2">
    <source>
        <dbReference type="EMBL" id="CAC5379036.1"/>
    </source>
</evidence>
<proteinExistence type="predicted"/>
<keyword evidence="3" id="KW-1185">Reference proteome</keyword>
<reference evidence="2 3" key="1">
    <citation type="submission" date="2020-06" db="EMBL/GenBank/DDBJ databases">
        <authorList>
            <person name="Li R."/>
            <person name="Bekaert M."/>
        </authorList>
    </citation>
    <scope>NUCLEOTIDE SEQUENCE [LARGE SCALE GENOMIC DNA]</scope>
    <source>
        <strain evidence="3">wild</strain>
    </source>
</reference>
<protein>
    <submittedName>
        <fullName evidence="2">Uncharacterized protein</fullName>
    </submittedName>
</protein>
<dbReference type="AlphaFoldDB" id="A0A6J8B624"/>